<evidence type="ECO:0000256" key="3">
    <source>
        <dbReference type="ARBA" id="ARBA00022737"/>
    </source>
</evidence>
<dbReference type="InterPro" id="IPR032675">
    <property type="entry name" value="LRR_dom_sf"/>
</dbReference>
<dbReference type="eggNOG" id="KOG4658">
    <property type="taxonomic scope" value="Eukaryota"/>
</dbReference>
<keyword evidence="8" id="KW-1185">Reference proteome</keyword>
<protein>
    <recommendedName>
        <fullName evidence="6">Disease resistance N-terminal domain-containing protein</fullName>
    </recommendedName>
</protein>
<organism evidence="7">
    <name type="scientific">Oryza punctata</name>
    <name type="common">Red rice</name>
    <dbReference type="NCBI Taxonomy" id="4537"/>
    <lineage>
        <taxon>Eukaryota</taxon>
        <taxon>Viridiplantae</taxon>
        <taxon>Streptophyta</taxon>
        <taxon>Embryophyta</taxon>
        <taxon>Tracheophyta</taxon>
        <taxon>Spermatophyta</taxon>
        <taxon>Magnoliopsida</taxon>
        <taxon>Liliopsida</taxon>
        <taxon>Poales</taxon>
        <taxon>Poaceae</taxon>
        <taxon>BOP clade</taxon>
        <taxon>Oryzoideae</taxon>
        <taxon>Oryzeae</taxon>
        <taxon>Oryzinae</taxon>
        <taxon>Oryza</taxon>
    </lineage>
</organism>
<dbReference type="InterPro" id="IPR041118">
    <property type="entry name" value="Rx_N"/>
</dbReference>
<dbReference type="OMA" id="YQRISHI"/>
<sequence length="513" mass="57784">MEGIVVTAAEGAVKTLLGKLGSVLSQEPRLIGGVRGELQYIKDELESMNAFLQNLAATSSHTVQVKIWMKQVREMAYDAEDCIDEFQQHFGGYCGNVQELKVRARDVSDRYARYSGANAIVAASSLQNAANSVSTCLSLDPRQVIGFIQDDLLVGIDTRRDRVLTYLREGRLGKTTLAKAIYDNPQKFDLKAILGDMLGQLIPPASDQHVSSDIEDEHLKAMEVWDVKRLSEKLRSYLADKSIFPEDYKIKRKNVVRQWVAEICALFHLKYLSLRRAQNIDRLPRKIKKLQSLGTLDLRGTGFTYLLHGFGRMKSIQTLGFIISDDTSWRIQEIDCLMQLEKLRIRSPDGMNKENWASLLTVIENLSRCLRSLSIETDGRTCSLPLDFSSSPPLLLQSLLLYGRLLWFAFAVEKFVVAPSGFPNLQLLAIQGWNGPLQMILEEGAMQKLHMLVLVASFRDATLKSTKGTKYLRSLRTVEIRAKSTPCMEALLDELRLEASHLPNHPTVIIKRA</sequence>
<reference evidence="7" key="2">
    <citation type="submission" date="2018-05" db="EMBL/GenBank/DDBJ databases">
        <title>OpunRS2 (Oryza punctata Reference Sequence Version 2).</title>
        <authorList>
            <person name="Zhang J."/>
            <person name="Kudrna D."/>
            <person name="Lee S."/>
            <person name="Talag J."/>
            <person name="Welchert J."/>
            <person name="Wing R.A."/>
        </authorList>
    </citation>
    <scope>NUCLEOTIDE SEQUENCE [LARGE SCALE GENOMIC DNA]</scope>
</reference>
<evidence type="ECO:0000313" key="7">
    <source>
        <dbReference type="EnsemblPlants" id="OPUNC03G20580.1"/>
    </source>
</evidence>
<dbReference type="CDD" id="cd14798">
    <property type="entry name" value="RX-CC_like"/>
    <property type="match status" value="1"/>
</dbReference>
<dbReference type="GO" id="GO:0006952">
    <property type="term" value="P:defense response"/>
    <property type="evidence" value="ECO:0007669"/>
    <property type="project" value="UniProtKB-KW"/>
</dbReference>
<accession>A0A0E0KF65</accession>
<keyword evidence="5" id="KW-0611">Plant defense</keyword>
<dbReference type="PANTHER" id="PTHR19338">
    <property type="entry name" value="TRANSLOCASE OF INNER MITOCHONDRIAL MEMBRANE 13 HOMOLOG"/>
    <property type="match status" value="1"/>
</dbReference>
<proteinExistence type="inferred from homology"/>
<evidence type="ECO:0000313" key="8">
    <source>
        <dbReference type="Proteomes" id="UP000026962"/>
    </source>
</evidence>
<dbReference type="AlphaFoldDB" id="A0A0E0KF65"/>
<dbReference type="SUPFAM" id="SSF52047">
    <property type="entry name" value="RNI-like"/>
    <property type="match status" value="1"/>
</dbReference>
<dbReference type="Gene3D" id="1.20.5.4130">
    <property type="match status" value="1"/>
</dbReference>
<dbReference type="Gramene" id="OPUNC03G20580.1">
    <property type="protein sequence ID" value="OPUNC03G20580.1"/>
    <property type="gene ID" value="OPUNC03G20580"/>
</dbReference>
<dbReference type="EnsemblPlants" id="OPUNC03G20580.1">
    <property type="protein sequence ID" value="OPUNC03G20580.1"/>
    <property type="gene ID" value="OPUNC03G20580"/>
</dbReference>
<dbReference type="STRING" id="4537.A0A0E0KF65"/>
<dbReference type="Pfam" id="PF18052">
    <property type="entry name" value="Rx_N"/>
    <property type="match status" value="1"/>
</dbReference>
<evidence type="ECO:0000256" key="4">
    <source>
        <dbReference type="ARBA" id="ARBA00022741"/>
    </source>
</evidence>
<evidence type="ECO:0000256" key="5">
    <source>
        <dbReference type="ARBA" id="ARBA00022821"/>
    </source>
</evidence>
<dbReference type="Gene3D" id="3.80.10.10">
    <property type="entry name" value="Ribonuclease Inhibitor"/>
    <property type="match status" value="1"/>
</dbReference>
<evidence type="ECO:0000256" key="1">
    <source>
        <dbReference type="ARBA" id="ARBA00008894"/>
    </source>
</evidence>
<dbReference type="InterPro" id="IPR038005">
    <property type="entry name" value="RX-like_CC"/>
</dbReference>
<evidence type="ECO:0000256" key="2">
    <source>
        <dbReference type="ARBA" id="ARBA00022614"/>
    </source>
</evidence>
<comment type="similarity">
    <text evidence="1">Belongs to the disease resistance NB-LRR family.</text>
</comment>
<dbReference type="GO" id="GO:0000166">
    <property type="term" value="F:nucleotide binding"/>
    <property type="evidence" value="ECO:0007669"/>
    <property type="project" value="UniProtKB-KW"/>
</dbReference>
<dbReference type="Proteomes" id="UP000026962">
    <property type="component" value="Chromosome 3"/>
</dbReference>
<evidence type="ECO:0000259" key="6">
    <source>
        <dbReference type="Pfam" id="PF18052"/>
    </source>
</evidence>
<keyword evidence="3" id="KW-0677">Repeat</keyword>
<dbReference type="PANTHER" id="PTHR19338:SF55">
    <property type="entry name" value="OS03G0422900 PROTEIN"/>
    <property type="match status" value="1"/>
</dbReference>
<feature type="domain" description="Disease resistance N-terminal" evidence="6">
    <location>
        <begin position="12"/>
        <end position="89"/>
    </location>
</feature>
<name>A0A0E0KF65_ORYPU</name>
<dbReference type="HOGENOM" id="CLU_000837_25_0_1"/>
<reference evidence="7" key="1">
    <citation type="submission" date="2015-04" db="UniProtKB">
        <authorList>
            <consortium name="EnsemblPlants"/>
        </authorList>
    </citation>
    <scope>IDENTIFICATION</scope>
</reference>
<keyword evidence="2" id="KW-0433">Leucine-rich repeat</keyword>
<keyword evidence="4" id="KW-0547">Nucleotide-binding</keyword>